<dbReference type="InterPro" id="IPR006059">
    <property type="entry name" value="SBP"/>
</dbReference>
<evidence type="ECO:0000313" key="3">
    <source>
        <dbReference type="Proteomes" id="UP000265848"/>
    </source>
</evidence>
<dbReference type="EMBL" id="QWJJ01000006">
    <property type="protein sequence ID" value="RII39192.1"/>
    <property type="molecule type" value="Genomic_DNA"/>
</dbReference>
<sequence length="342" mass="36502">MVLAALVAPTGPARAQEAVAQYVGGGAAPLRPLLVRSTTDIAILAPALEAFVARTPGISLRYEQWGSNALYDISLAGCEGQTGAADVVFSSGVHQMVDLVNRACASPYASPVTEALPAARRWRNELWGITHEPAVIIYNTALVPAADAPRTRFGLLDLMRRPSSPYRGKIATYDIETSGLGYLFAFMDSLEATTFGGLLEGFARTEAIATCCSNEIIEGVAEGRYLIAYNVLGSYVASGHGPNIGVIQPEDYTFFLSRALMIPKGAAQKDAAAALLEFLLSPDGQAILAQNSLVQRLDGDVSSLSESAQRPIAIDPKLLVAMDAHRRQRFVTQWRATFGTSP</sequence>
<keyword evidence="1" id="KW-0732">Signal</keyword>
<dbReference type="PANTHER" id="PTHR30006">
    <property type="entry name" value="THIAMINE-BINDING PERIPLASMIC PROTEIN-RELATED"/>
    <property type="match status" value="1"/>
</dbReference>
<dbReference type="AlphaFoldDB" id="A0A399J5F9"/>
<protein>
    <submittedName>
        <fullName evidence="2">Extracellular solute-binding protein</fullName>
    </submittedName>
</protein>
<reference evidence="2 3" key="1">
    <citation type="submission" date="2018-08" db="EMBL/GenBank/DDBJ databases">
        <title>Pseudooceanicola sediminis CY03 in the family Rhodobacteracea.</title>
        <authorList>
            <person name="Zhang Y.-J."/>
        </authorList>
    </citation>
    <scope>NUCLEOTIDE SEQUENCE [LARGE SCALE GENOMIC DNA]</scope>
    <source>
        <strain evidence="2 3">CY03</strain>
    </source>
</reference>
<name>A0A399J5F9_9RHOB</name>
<dbReference type="Pfam" id="PF01547">
    <property type="entry name" value="SBP_bac_1"/>
    <property type="match status" value="1"/>
</dbReference>
<dbReference type="Gene3D" id="3.40.190.10">
    <property type="entry name" value="Periplasmic binding protein-like II"/>
    <property type="match status" value="2"/>
</dbReference>
<dbReference type="GO" id="GO:0030288">
    <property type="term" value="C:outer membrane-bounded periplasmic space"/>
    <property type="evidence" value="ECO:0007669"/>
    <property type="project" value="TreeGrafter"/>
</dbReference>
<keyword evidence="3" id="KW-1185">Reference proteome</keyword>
<accession>A0A399J5F9</accession>
<dbReference type="PANTHER" id="PTHR30006:SF25">
    <property type="entry name" value="PHOSPHOGLYCERATE TRANSPORT REGULATORY PROTEIN PGTC"/>
    <property type="match status" value="1"/>
</dbReference>
<gene>
    <name evidence="2" type="ORF">DL237_08565</name>
</gene>
<dbReference type="Proteomes" id="UP000265848">
    <property type="component" value="Unassembled WGS sequence"/>
</dbReference>
<proteinExistence type="predicted"/>
<comment type="caution">
    <text evidence="2">The sequence shown here is derived from an EMBL/GenBank/DDBJ whole genome shotgun (WGS) entry which is preliminary data.</text>
</comment>
<evidence type="ECO:0000313" key="2">
    <source>
        <dbReference type="EMBL" id="RII39192.1"/>
    </source>
</evidence>
<evidence type="ECO:0000256" key="1">
    <source>
        <dbReference type="ARBA" id="ARBA00022729"/>
    </source>
</evidence>
<organism evidence="2 3">
    <name type="scientific">Pseudooceanicola sediminis</name>
    <dbReference type="NCBI Taxonomy" id="2211117"/>
    <lineage>
        <taxon>Bacteria</taxon>
        <taxon>Pseudomonadati</taxon>
        <taxon>Pseudomonadota</taxon>
        <taxon>Alphaproteobacteria</taxon>
        <taxon>Rhodobacterales</taxon>
        <taxon>Paracoccaceae</taxon>
        <taxon>Pseudooceanicola</taxon>
    </lineage>
</organism>
<dbReference type="OrthoDB" id="8673316at2"/>
<dbReference type="SUPFAM" id="SSF53850">
    <property type="entry name" value="Periplasmic binding protein-like II"/>
    <property type="match status" value="1"/>
</dbReference>